<keyword evidence="3" id="KW-1185">Reference proteome</keyword>
<evidence type="ECO:0000313" key="3">
    <source>
        <dbReference type="Proteomes" id="UP000184357"/>
    </source>
</evidence>
<dbReference type="AlphaFoldDB" id="A0A1M5TTZ4"/>
<accession>A0A1M5TTZ4</accession>
<dbReference type="Gene3D" id="1.10.10.10">
    <property type="entry name" value="Winged helix-like DNA-binding domain superfamily/Winged helix DNA-binding domain"/>
    <property type="match status" value="1"/>
</dbReference>
<evidence type="ECO:0000256" key="1">
    <source>
        <dbReference type="SAM" id="MobiDB-lite"/>
    </source>
</evidence>
<proteinExistence type="predicted"/>
<organism evidence="2 3">
    <name type="scientific">Halobaculum gomorrense</name>
    <dbReference type="NCBI Taxonomy" id="43928"/>
    <lineage>
        <taxon>Archaea</taxon>
        <taxon>Methanobacteriati</taxon>
        <taxon>Methanobacteriota</taxon>
        <taxon>Stenosarchaea group</taxon>
        <taxon>Halobacteria</taxon>
        <taxon>Halobacteriales</taxon>
        <taxon>Haloferacaceae</taxon>
        <taxon>Halobaculum</taxon>
    </lineage>
</organism>
<dbReference type="InterPro" id="IPR036388">
    <property type="entry name" value="WH-like_DNA-bd_sf"/>
</dbReference>
<dbReference type="STRING" id="43928.SAMN05443636_2836"/>
<dbReference type="SUPFAM" id="SSF46785">
    <property type="entry name" value="Winged helix' DNA-binding domain"/>
    <property type="match status" value="1"/>
</dbReference>
<dbReference type="OrthoDB" id="195102at2157"/>
<protein>
    <submittedName>
        <fullName evidence="2">Uncharacterized protein</fullName>
    </submittedName>
</protein>
<name>A0A1M5TTZ4_9EURY</name>
<dbReference type="InterPro" id="IPR036390">
    <property type="entry name" value="WH_DNA-bd_sf"/>
</dbReference>
<reference evidence="2 3" key="1">
    <citation type="submission" date="2016-11" db="EMBL/GenBank/DDBJ databases">
        <authorList>
            <person name="Jaros S."/>
            <person name="Januszkiewicz K."/>
            <person name="Wedrychowicz H."/>
        </authorList>
    </citation>
    <scope>NUCLEOTIDE SEQUENCE [LARGE SCALE GENOMIC DNA]</scope>
    <source>
        <strain evidence="2 3">DSM 9297</strain>
    </source>
</reference>
<sequence length="371" mass="41447">MSDAPAATGDGPFEEQRQIYDLLSQETRHLILQYIIGHPDHLPSLDELAYMMPKNKAAIRDQLDVLSDNDIIDRYRYPPNEDARDLPSQFYGLTEHGMEILHEYNYLRGLPVARALYDNTRLSEKARRHRDAPRPDLPGHVTDALTIDGDDNSDFNRLEKYIRERKGGTHSVADQVTVATAFYEAGVGPEDEGIKRTELRDSLDVDIDYQPRTVLNHLVDAGVLAQTVPPAPDVFAISERLDEIVNGQVAEEAEANLDALISHIDDELQVTTLAEDAAERNGSRGRASAPSVAVADGAGRTIRSILATELGIEPERVTEFLWSGDPVNRLNTAVEAIESSEEVTRSEEYGQIVFVRPAYRYRLTERAMDLV</sequence>
<gene>
    <name evidence="2" type="ORF">SAMN05443636_2836</name>
</gene>
<dbReference type="EMBL" id="FQWV01000008">
    <property type="protein sequence ID" value="SHH54056.1"/>
    <property type="molecule type" value="Genomic_DNA"/>
</dbReference>
<feature type="region of interest" description="Disordered" evidence="1">
    <location>
        <begin position="126"/>
        <end position="145"/>
    </location>
</feature>
<evidence type="ECO:0000313" key="2">
    <source>
        <dbReference type="EMBL" id="SHH54056.1"/>
    </source>
</evidence>
<dbReference type="Proteomes" id="UP000184357">
    <property type="component" value="Unassembled WGS sequence"/>
</dbReference>
<dbReference type="RefSeq" id="WP_073310710.1">
    <property type="nucleotide sequence ID" value="NZ_FQWV01000008.1"/>
</dbReference>